<proteinExistence type="predicted"/>
<protein>
    <submittedName>
        <fullName evidence="2">Uncharacterized protein</fullName>
    </submittedName>
</protein>
<organism evidence="2">
    <name type="scientific">Anguilla anguilla</name>
    <name type="common">European freshwater eel</name>
    <name type="synonym">Muraena anguilla</name>
    <dbReference type="NCBI Taxonomy" id="7936"/>
    <lineage>
        <taxon>Eukaryota</taxon>
        <taxon>Metazoa</taxon>
        <taxon>Chordata</taxon>
        <taxon>Craniata</taxon>
        <taxon>Vertebrata</taxon>
        <taxon>Euteleostomi</taxon>
        <taxon>Actinopterygii</taxon>
        <taxon>Neopterygii</taxon>
        <taxon>Teleostei</taxon>
        <taxon>Anguilliformes</taxon>
        <taxon>Anguillidae</taxon>
        <taxon>Anguilla</taxon>
    </lineage>
</organism>
<reference evidence="2" key="1">
    <citation type="submission" date="2014-11" db="EMBL/GenBank/DDBJ databases">
        <authorList>
            <person name="Amaro Gonzalez C."/>
        </authorList>
    </citation>
    <scope>NUCLEOTIDE SEQUENCE</scope>
</reference>
<reference evidence="2" key="2">
    <citation type="journal article" date="2015" name="Fish Shellfish Immunol.">
        <title>Early steps in the European eel (Anguilla anguilla)-Vibrio vulnificus interaction in the gills: Role of the RtxA13 toxin.</title>
        <authorList>
            <person name="Callol A."/>
            <person name="Pajuelo D."/>
            <person name="Ebbesson L."/>
            <person name="Teles M."/>
            <person name="MacKenzie S."/>
            <person name="Amaro C."/>
        </authorList>
    </citation>
    <scope>NUCLEOTIDE SEQUENCE</scope>
</reference>
<evidence type="ECO:0000256" key="1">
    <source>
        <dbReference type="SAM" id="MobiDB-lite"/>
    </source>
</evidence>
<dbReference type="AlphaFoldDB" id="A0A0E9XKD3"/>
<feature type="region of interest" description="Disordered" evidence="1">
    <location>
        <begin position="1"/>
        <end position="23"/>
    </location>
</feature>
<name>A0A0E9XKD3_ANGAN</name>
<accession>A0A0E9XKD3</accession>
<sequence length="110" mass="12814">MQMWKRISYRKRESERERGQEQSGLSVSHVLCHLFTSVNKYRQTELSSLWLPLALAPLPSVLSSTLLNRPSHVTVFWAMFMGTLCPTLFKDEVSPEQTDQDEPLHFTEFK</sequence>
<dbReference type="EMBL" id="GBXM01006424">
    <property type="protein sequence ID" value="JAI02154.1"/>
    <property type="molecule type" value="Transcribed_RNA"/>
</dbReference>
<evidence type="ECO:0000313" key="2">
    <source>
        <dbReference type="EMBL" id="JAI02154.1"/>
    </source>
</evidence>
<feature type="compositionally biased region" description="Basic and acidic residues" evidence="1">
    <location>
        <begin position="10"/>
        <end position="20"/>
    </location>
</feature>